<evidence type="ECO:0000313" key="4">
    <source>
        <dbReference type="Proteomes" id="UP000237347"/>
    </source>
</evidence>
<dbReference type="PROSITE" id="PS50011">
    <property type="entry name" value="PROTEIN_KINASE_DOM"/>
    <property type="match status" value="1"/>
</dbReference>
<keyword evidence="3" id="KW-0418">Kinase</keyword>
<keyword evidence="3" id="KW-0808">Transferase</keyword>
<sequence length="264" mass="29191">MEDEPAFEIRDVLRASAEGLCKGIFGNSFKAKESGGPSVVVKRLRDLKPMTSGDRIPFRWDARLSFARGIARALEYLHLNTKSQSIVPHGNLKSSNVLFDENDKVLVSDYGLASLLALPIAIQHVVSYKSPEYRNGRKVSKQSDVWSYGCLLLELLTGKISARTAPPGVNGTVDLSSWVHRALREEWTAEVFDLEISMQRNAVPGMLRLLQIAMRCCDNTPEERPEMTQVVRVVENIKVPESGDENDGSLEDGSLSTSGTGEEK</sequence>
<proteinExistence type="predicted"/>
<dbReference type="Gene3D" id="1.10.510.10">
    <property type="entry name" value="Transferase(Phosphotransferase) domain 1"/>
    <property type="match status" value="1"/>
</dbReference>
<keyword evidence="4" id="KW-1185">Reference proteome</keyword>
<dbReference type="InterPro" id="IPR046959">
    <property type="entry name" value="PRK1-6/SRF4-like"/>
</dbReference>
<dbReference type="Pfam" id="PF00069">
    <property type="entry name" value="Pkinase"/>
    <property type="match status" value="1"/>
</dbReference>
<name>A0AAW0JFE3_QUESU</name>
<gene>
    <name evidence="3" type="ORF">CFP56_033108</name>
</gene>
<evidence type="ECO:0000256" key="1">
    <source>
        <dbReference type="SAM" id="MobiDB-lite"/>
    </source>
</evidence>
<protein>
    <submittedName>
        <fullName evidence="3">Inactive receptor kinase</fullName>
    </submittedName>
</protein>
<dbReference type="GO" id="GO:0004672">
    <property type="term" value="F:protein kinase activity"/>
    <property type="evidence" value="ECO:0007669"/>
    <property type="project" value="InterPro"/>
</dbReference>
<dbReference type="InterPro" id="IPR011009">
    <property type="entry name" value="Kinase-like_dom_sf"/>
</dbReference>
<dbReference type="SUPFAM" id="SSF56112">
    <property type="entry name" value="Protein kinase-like (PK-like)"/>
    <property type="match status" value="1"/>
</dbReference>
<feature type="compositionally biased region" description="Polar residues" evidence="1">
    <location>
        <begin position="254"/>
        <end position="264"/>
    </location>
</feature>
<dbReference type="InterPro" id="IPR000719">
    <property type="entry name" value="Prot_kinase_dom"/>
</dbReference>
<dbReference type="EMBL" id="PKMF04000575">
    <property type="protein sequence ID" value="KAK7825397.1"/>
    <property type="molecule type" value="Genomic_DNA"/>
</dbReference>
<dbReference type="PANTHER" id="PTHR48007:SF43">
    <property type="entry name" value="POLLEN RECEPTOR-LIKE KINASE 4"/>
    <property type="match status" value="1"/>
</dbReference>
<reference evidence="3 4" key="1">
    <citation type="journal article" date="2018" name="Sci. Data">
        <title>The draft genome sequence of cork oak.</title>
        <authorList>
            <person name="Ramos A.M."/>
            <person name="Usie A."/>
            <person name="Barbosa P."/>
            <person name="Barros P.M."/>
            <person name="Capote T."/>
            <person name="Chaves I."/>
            <person name="Simoes F."/>
            <person name="Abreu I."/>
            <person name="Carrasquinho I."/>
            <person name="Faro C."/>
            <person name="Guimaraes J.B."/>
            <person name="Mendonca D."/>
            <person name="Nobrega F."/>
            <person name="Rodrigues L."/>
            <person name="Saibo N.J.M."/>
            <person name="Varela M.C."/>
            <person name="Egas C."/>
            <person name="Matos J."/>
            <person name="Miguel C.M."/>
            <person name="Oliveira M.M."/>
            <person name="Ricardo C.P."/>
            <person name="Goncalves S."/>
        </authorList>
    </citation>
    <scope>NUCLEOTIDE SEQUENCE [LARGE SCALE GENOMIC DNA]</scope>
    <source>
        <strain evidence="4">cv. HL8</strain>
    </source>
</reference>
<comment type="caution">
    <text evidence="3">The sequence shown here is derived from an EMBL/GenBank/DDBJ whole genome shotgun (WGS) entry which is preliminary data.</text>
</comment>
<accession>A0AAW0JFE3</accession>
<feature type="region of interest" description="Disordered" evidence="1">
    <location>
        <begin position="238"/>
        <end position="264"/>
    </location>
</feature>
<organism evidence="3 4">
    <name type="scientific">Quercus suber</name>
    <name type="common">Cork oak</name>
    <dbReference type="NCBI Taxonomy" id="58331"/>
    <lineage>
        <taxon>Eukaryota</taxon>
        <taxon>Viridiplantae</taxon>
        <taxon>Streptophyta</taxon>
        <taxon>Embryophyta</taxon>
        <taxon>Tracheophyta</taxon>
        <taxon>Spermatophyta</taxon>
        <taxon>Magnoliopsida</taxon>
        <taxon>eudicotyledons</taxon>
        <taxon>Gunneridae</taxon>
        <taxon>Pentapetalae</taxon>
        <taxon>rosids</taxon>
        <taxon>fabids</taxon>
        <taxon>Fagales</taxon>
        <taxon>Fagaceae</taxon>
        <taxon>Quercus</taxon>
    </lineage>
</organism>
<keyword evidence="3" id="KW-0675">Receptor</keyword>
<dbReference type="GO" id="GO:0005524">
    <property type="term" value="F:ATP binding"/>
    <property type="evidence" value="ECO:0007669"/>
    <property type="project" value="InterPro"/>
</dbReference>
<evidence type="ECO:0000313" key="3">
    <source>
        <dbReference type="EMBL" id="KAK7825397.1"/>
    </source>
</evidence>
<evidence type="ECO:0000259" key="2">
    <source>
        <dbReference type="PROSITE" id="PS50011"/>
    </source>
</evidence>
<dbReference type="Proteomes" id="UP000237347">
    <property type="component" value="Unassembled WGS sequence"/>
</dbReference>
<feature type="domain" description="Protein kinase" evidence="2">
    <location>
        <begin position="1"/>
        <end position="237"/>
    </location>
</feature>
<dbReference type="PANTHER" id="PTHR48007">
    <property type="entry name" value="LEUCINE-RICH REPEAT RECEPTOR-LIKE PROTEIN KINASE PXC1"/>
    <property type="match status" value="1"/>
</dbReference>
<dbReference type="AlphaFoldDB" id="A0AAW0JFE3"/>